<proteinExistence type="predicted"/>
<keyword evidence="3" id="KW-1185">Reference proteome</keyword>
<accession>A0A093S9D8</accession>
<feature type="compositionally biased region" description="Basic and acidic residues" evidence="1">
    <location>
        <begin position="21"/>
        <end position="31"/>
    </location>
</feature>
<dbReference type="EMBL" id="KL670502">
    <property type="protein sequence ID" value="KFW79484.1"/>
    <property type="molecule type" value="Genomic_DNA"/>
</dbReference>
<gene>
    <name evidence="2" type="ORF">N305_09315</name>
</gene>
<feature type="non-terminal residue" evidence="2">
    <location>
        <position position="42"/>
    </location>
</feature>
<sequence length="42" mass="4763">GGGPGEGGQWKRIYIKIKGGEGRNSERERARSWLRSETVTFR</sequence>
<evidence type="ECO:0000256" key="1">
    <source>
        <dbReference type="SAM" id="MobiDB-lite"/>
    </source>
</evidence>
<organism evidence="2 3">
    <name type="scientific">Manacus vitellinus</name>
    <name type="common">golden-collared manakin</name>
    <dbReference type="NCBI Taxonomy" id="328815"/>
    <lineage>
        <taxon>Eukaryota</taxon>
        <taxon>Metazoa</taxon>
        <taxon>Chordata</taxon>
        <taxon>Craniata</taxon>
        <taxon>Vertebrata</taxon>
        <taxon>Euteleostomi</taxon>
        <taxon>Archelosauria</taxon>
        <taxon>Archosauria</taxon>
        <taxon>Dinosauria</taxon>
        <taxon>Saurischia</taxon>
        <taxon>Theropoda</taxon>
        <taxon>Coelurosauria</taxon>
        <taxon>Aves</taxon>
        <taxon>Neognathae</taxon>
        <taxon>Neoaves</taxon>
        <taxon>Telluraves</taxon>
        <taxon>Australaves</taxon>
        <taxon>Passeriformes</taxon>
        <taxon>Pipridae</taxon>
        <taxon>Manacus</taxon>
    </lineage>
</organism>
<dbReference type="AlphaFoldDB" id="A0A093S9D8"/>
<protein>
    <submittedName>
        <fullName evidence="2">Uncharacterized protein</fullName>
    </submittedName>
</protein>
<name>A0A093S9D8_9PASS</name>
<evidence type="ECO:0000313" key="3">
    <source>
        <dbReference type="Proteomes" id="UP000053258"/>
    </source>
</evidence>
<dbReference type="Proteomes" id="UP000053258">
    <property type="component" value="Unassembled WGS sequence"/>
</dbReference>
<evidence type="ECO:0000313" key="2">
    <source>
        <dbReference type="EMBL" id="KFW79484.1"/>
    </source>
</evidence>
<feature type="non-terminal residue" evidence="2">
    <location>
        <position position="1"/>
    </location>
</feature>
<reference evidence="2 3" key="1">
    <citation type="submission" date="2014-06" db="EMBL/GenBank/DDBJ databases">
        <title>Genome evolution of avian class.</title>
        <authorList>
            <person name="Zhang G."/>
            <person name="Li C."/>
        </authorList>
    </citation>
    <scope>NUCLEOTIDE SEQUENCE [LARGE SCALE GENOMIC DNA]</scope>
    <source>
        <strain evidence="2">BGI_N305</strain>
    </source>
</reference>
<feature type="region of interest" description="Disordered" evidence="1">
    <location>
        <begin position="21"/>
        <end position="42"/>
    </location>
</feature>